<sequence length="191" mass="22710">MLLISILLNIILIVGEVLTWLKIPNWLLEHYKSKLAQINQQKINKFNCHTQQQQQKFEEKLQSTLAEQKRDFEQKAELLKQRRTIIPIIYAKLLELNGAVRQEENSKKREIQINVNNYIDSQRLFLTEPLYKEIKSVQKSMGSISAIYETMPQIKGQTIDVYDQRRQKLEETITQQLTKLENDFRNTMFDK</sequence>
<protein>
    <submittedName>
        <fullName evidence="1">Uncharacterized protein</fullName>
    </submittedName>
</protein>
<proteinExistence type="predicted"/>
<dbReference type="EMBL" id="NIPR01000040">
    <property type="protein sequence ID" value="PMD68410.1"/>
    <property type="molecule type" value="Genomic_DNA"/>
</dbReference>
<comment type="caution">
    <text evidence="1">The sequence shown here is derived from an EMBL/GenBank/DDBJ whole genome shotgun (WGS) entry which is preliminary data.</text>
</comment>
<organism evidence="1 2">
    <name type="scientific">Companilactobacillus nuruki</name>
    <dbReference type="NCBI Taxonomy" id="1993540"/>
    <lineage>
        <taxon>Bacteria</taxon>
        <taxon>Bacillati</taxon>
        <taxon>Bacillota</taxon>
        <taxon>Bacilli</taxon>
        <taxon>Lactobacillales</taxon>
        <taxon>Lactobacillaceae</taxon>
        <taxon>Companilactobacillus</taxon>
    </lineage>
</organism>
<dbReference type="RefSeq" id="WP_102196634.1">
    <property type="nucleotide sequence ID" value="NZ_NIPR01000040.1"/>
</dbReference>
<evidence type="ECO:0000313" key="2">
    <source>
        <dbReference type="Proteomes" id="UP000235649"/>
    </source>
</evidence>
<gene>
    <name evidence="1" type="ORF">CBP76_09385</name>
</gene>
<keyword evidence="2" id="KW-1185">Reference proteome</keyword>
<dbReference type="Proteomes" id="UP000235649">
    <property type="component" value="Unassembled WGS sequence"/>
</dbReference>
<reference evidence="1 2" key="1">
    <citation type="submission" date="2017-05" db="EMBL/GenBank/DDBJ databases">
        <title>Lactobacillus nurukis nov., sp. nov., isolated from nuruk.</title>
        <authorList>
            <person name="Kim S.-J."/>
        </authorList>
    </citation>
    <scope>NUCLEOTIDE SEQUENCE [LARGE SCALE GENOMIC DNA]</scope>
    <source>
        <strain evidence="1 2">SYF10-1a</strain>
    </source>
</reference>
<evidence type="ECO:0000313" key="1">
    <source>
        <dbReference type="EMBL" id="PMD68410.1"/>
    </source>
</evidence>
<name>A0A2N7AST2_9LACO</name>
<dbReference type="OrthoDB" id="9880614at2"/>
<accession>A0A2N7AST2</accession>
<dbReference type="AlphaFoldDB" id="A0A2N7AST2"/>